<dbReference type="InterPro" id="IPR007545">
    <property type="entry name" value="LOR/SDH_bifunc_enz_cons_dom"/>
</dbReference>
<dbReference type="InterPro" id="IPR043009">
    <property type="entry name" value="LOR/SDH_bifunc_enz_cons_dom_sf"/>
</dbReference>
<dbReference type="Pfam" id="PF03435">
    <property type="entry name" value="Sacchrp_dh_NADP"/>
    <property type="match status" value="1"/>
</dbReference>
<evidence type="ECO:0000313" key="11">
    <source>
        <dbReference type="Proteomes" id="UP000594638"/>
    </source>
</evidence>
<dbReference type="Gene3D" id="1.10.1870.10">
    <property type="entry name" value="Domain 3, Saccharopine reductase"/>
    <property type="match status" value="1"/>
</dbReference>
<dbReference type="PANTHER" id="PTHR11133">
    <property type="entry name" value="SACCHAROPINE DEHYDROGENASE"/>
    <property type="match status" value="1"/>
</dbReference>
<dbReference type="InterPro" id="IPR007886">
    <property type="entry name" value="AlaDH/PNT_N"/>
</dbReference>
<comment type="caution">
    <text evidence="10">The sequence shown here is derived from an EMBL/GenBank/DDBJ whole genome shotgun (WGS) entry which is preliminary data.</text>
</comment>
<dbReference type="CDD" id="cd12144">
    <property type="entry name" value="SDH_N_domain"/>
    <property type="match status" value="1"/>
</dbReference>
<dbReference type="Pfam" id="PF16653">
    <property type="entry name" value="Sacchrp_dh_C"/>
    <property type="match status" value="1"/>
</dbReference>
<comment type="pathway">
    <text evidence="2">Amino-acid degradation; L-lysine degradation via saccharopine pathway; glutaryl-CoA from L-lysine: step 2/6.</text>
</comment>
<organism evidence="10 11">
    <name type="scientific">Olea europaea subsp. europaea</name>
    <dbReference type="NCBI Taxonomy" id="158383"/>
    <lineage>
        <taxon>Eukaryota</taxon>
        <taxon>Viridiplantae</taxon>
        <taxon>Streptophyta</taxon>
        <taxon>Embryophyta</taxon>
        <taxon>Tracheophyta</taxon>
        <taxon>Spermatophyta</taxon>
        <taxon>Magnoliopsida</taxon>
        <taxon>eudicotyledons</taxon>
        <taxon>Gunneridae</taxon>
        <taxon>Pentapetalae</taxon>
        <taxon>asterids</taxon>
        <taxon>lamiids</taxon>
        <taxon>Lamiales</taxon>
        <taxon>Oleaceae</taxon>
        <taxon>Oleeae</taxon>
        <taxon>Olea</taxon>
    </lineage>
</organism>
<dbReference type="AlphaFoldDB" id="A0A8S0Q4Q6"/>
<evidence type="ECO:0000259" key="9">
    <source>
        <dbReference type="SMART" id="SM01003"/>
    </source>
</evidence>
<dbReference type="Gene3D" id="3.40.50.720">
    <property type="entry name" value="NAD(P)-binding Rossmann-like Domain"/>
    <property type="match status" value="2"/>
</dbReference>
<dbReference type="GO" id="GO:0005737">
    <property type="term" value="C:cytoplasm"/>
    <property type="evidence" value="ECO:0007669"/>
    <property type="project" value="TreeGrafter"/>
</dbReference>
<keyword evidence="3" id="KW-0521">NADP</keyword>
<dbReference type="InterPro" id="IPR007698">
    <property type="entry name" value="AlaDH/PNT_NAD(H)-bd"/>
</dbReference>
<sequence>MLGNGVVGILSESTNKWERRVPLTPSHCARLLHGGSKKTGVTRIIVQPSTKRIHHDALYEDVGCDISEDLSECGLILGIKQPKLDMILPDTAYTFFSHTHKAQKENMPLLDKILAERASLFDYELIVGDHGRRLLAFGKFAGRAGMVDFLHGLGQRYLNLGYSTPFLSLGASYTYSSLAAAKAAVISVGEEIATAGLPSGICPLVFVFTGSGNVSQGAQEIFKLLPHVYVDPGRLPGLFETAKDTTELGRATKRVFQVYGCVVTSQDMVEHKDPSKFFDKVDYYAHPENYRPIFHEKIAPFASVIVNCMYWEKRYPRLLTIKQLQNLMRNRCPLMGIADITCDIGGSIELVNQTTLIDSPFFRYDPFDDSYHHDMEGSGLICSAVDILPTEFAREASQHFGDILSQFIRSLASSKHIEELPSHLQRACIVHGGMLTSLYEYIPRMRKSDLEDVSKPSEAAHPVKMKYTTLISLSGHLFDQFLINEALDIIEAASGSFHLVTCQVGQNTNAMSYSELKVGADDKLVLDKIVDSLTSLANPNESKEFKGRKKNTISLKVGRFKDTVEMEADTEKKASVLILGAGRVCRPAAEFLTSIGSDSPQEWLKSFRIGDLEEQTCVQVIVASLFLKDAEEIVEGIPNATAVQLDVMNQESLYNYISQVDVVISLLPPSCHSTVGGACIQLKKHLVTASYVDDSTTKLDELAKRSGVTILCEMGLDPGIDHMMAMKMINHAHVRGGRIKSFISYCGGIPSPESANNPLAYKFSWSPAGAIRAGRNPSTYRYHGEVVHVDGENLYDSAKRLRLADFPAFALECLPNRDSLIYGDLYGIENEASTIFRGTLRYEGFGSIMGSLARIGFFSTEVIPILENQKRPTYRTFLFSLLKTRNGNLNETAIWEKDIMETIVSLGLCKETETAIQTAKTIVFLGFHEESEIPNSCRSAFDVTCLRMEERLAYSGTEKDMVLMHHEVEVDFPNGQRTENHRATLLECGRTKNGKTTTAMALTVGIPAAIGALLMLQNKIDTKGVLRPIDPEIYVPALDILEAYGLKLLKKMDQFRNVRSYAPLYISMEKGTPRCFQKSKITVHAKLTIISGTTHKQFFAISPTALNFALDDTTIIEMFLVLLLSTKRVDENG</sequence>
<feature type="domain" description="Alanine dehydrogenase/pyridine nucleotide transhydrogenase N-terminal" evidence="9">
    <location>
        <begin position="8"/>
        <end position="144"/>
    </location>
</feature>
<gene>
    <name evidence="10" type="ORF">OLEA9_A003210</name>
</gene>
<dbReference type="Gene3D" id="3.30.360.10">
    <property type="entry name" value="Dihydrodipicolinate Reductase, domain 2"/>
    <property type="match status" value="1"/>
</dbReference>
<evidence type="ECO:0000256" key="2">
    <source>
        <dbReference type="ARBA" id="ARBA00004720"/>
    </source>
</evidence>
<keyword evidence="11" id="KW-1185">Reference proteome</keyword>
<name>A0A8S0Q4Q6_OLEEU</name>
<proteinExistence type="inferred from homology"/>
<keyword evidence="4" id="KW-0560">Oxidoreductase</keyword>
<dbReference type="SUPFAM" id="SSF55347">
    <property type="entry name" value="Glyceraldehyde-3-phosphate dehydrogenase-like, C-terminal domain"/>
    <property type="match status" value="1"/>
</dbReference>
<dbReference type="CDD" id="cd12189">
    <property type="entry name" value="LKR_SDH_like"/>
    <property type="match status" value="1"/>
</dbReference>
<evidence type="ECO:0000313" key="10">
    <source>
        <dbReference type="EMBL" id="CAA2961197.1"/>
    </source>
</evidence>
<dbReference type="FunFam" id="3.30.70.2690:FF:000001">
    <property type="entry name" value="Lysine-ketoglutarate reductase/saccharopine dehydrogenase1"/>
    <property type="match status" value="1"/>
</dbReference>
<dbReference type="InterPro" id="IPR051168">
    <property type="entry name" value="AASS"/>
</dbReference>
<dbReference type="Gramene" id="OE9A003210T1">
    <property type="protein sequence ID" value="OE9A003210C1"/>
    <property type="gene ID" value="OE9A003210"/>
</dbReference>
<dbReference type="SMART" id="SM01002">
    <property type="entry name" value="AlaDh_PNT_C"/>
    <property type="match status" value="1"/>
</dbReference>
<accession>A0A8S0Q4Q6</accession>
<feature type="domain" description="Alanine dehydrogenase/pyridine nucleotide transhydrogenase NAD(H)-binding" evidence="8">
    <location>
        <begin position="184"/>
        <end position="382"/>
    </location>
</feature>
<dbReference type="SMART" id="SM01003">
    <property type="entry name" value="AlaDh_PNT_N"/>
    <property type="match status" value="1"/>
</dbReference>
<evidence type="ECO:0000256" key="4">
    <source>
        <dbReference type="ARBA" id="ARBA00023002"/>
    </source>
</evidence>
<dbReference type="Pfam" id="PF04455">
    <property type="entry name" value="Saccharop_dh_N"/>
    <property type="match status" value="1"/>
</dbReference>
<dbReference type="GO" id="GO:0004753">
    <property type="term" value="F:saccharopine dehydrogenase activity"/>
    <property type="evidence" value="ECO:0007669"/>
    <property type="project" value="TreeGrafter"/>
</dbReference>
<reference evidence="10 11" key="1">
    <citation type="submission" date="2019-12" db="EMBL/GenBank/DDBJ databases">
        <authorList>
            <person name="Alioto T."/>
            <person name="Alioto T."/>
            <person name="Gomez Garrido J."/>
        </authorList>
    </citation>
    <scope>NUCLEOTIDE SEQUENCE [LARGE SCALE GENOMIC DNA]</scope>
</reference>
<keyword evidence="6" id="KW-0511">Multifunctional enzyme</keyword>
<dbReference type="InterPro" id="IPR005097">
    <property type="entry name" value="Sacchrp_dh_NADP-bd"/>
</dbReference>
<evidence type="ECO:0000259" key="8">
    <source>
        <dbReference type="SMART" id="SM01002"/>
    </source>
</evidence>
<dbReference type="SUPFAM" id="SSF52283">
    <property type="entry name" value="Formate/glycerate dehydrogenase catalytic domain-like"/>
    <property type="match status" value="1"/>
</dbReference>
<keyword evidence="5" id="KW-0520">NAD</keyword>
<dbReference type="InterPro" id="IPR032095">
    <property type="entry name" value="Sacchrp_dh-like_C"/>
</dbReference>
<dbReference type="OrthoDB" id="10059875at2759"/>
<evidence type="ECO:0000256" key="1">
    <source>
        <dbReference type="ARBA" id="ARBA00004682"/>
    </source>
</evidence>
<dbReference type="GO" id="GO:0019878">
    <property type="term" value="P:lysine biosynthetic process via aminoadipic acid"/>
    <property type="evidence" value="ECO:0007669"/>
    <property type="project" value="TreeGrafter"/>
</dbReference>
<evidence type="ECO:0000256" key="5">
    <source>
        <dbReference type="ARBA" id="ARBA00023027"/>
    </source>
</evidence>
<dbReference type="FunFam" id="3.30.360.10:FF:000008">
    <property type="entry name" value="Alpha-aminoadipic semialdehyde synthase, mitochondrial"/>
    <property type="match status" value="1"/>
</dbReference>
<dbReference type="EMBL" id="CACTIH010000511">
    <property type="protein sequence ID" value="CAA2961197.1"/>
    <property type="molecule type" value="Genomic_DNA"/>
</dbReference>
<evidence type="ECO:0000256" key="6">
    <source>
        <dbReference type="ARBA" id="ARBA00023268"/>
    </source>
</evidence>
<comment type="pathway">
    <text evidence="1">Amino-acid degradation; L-lysine degradation via saccharopine pathway; glutaryl-CoA from L-lysine: step 1/6.</text>
</comment>
<dbReference type="FunFam" id="3.40.50.720:FF:000284">
    <property type="entry name" value="Lysine-ketoglutarate reductase/saccharopine dehydrogenase1"/>
    <property type="match status" value="1"/>
</dbReference>
<evidence type="ECO:0000256" key="7">
    <source>
        <dbReference type="ARBA" id="ARBA00025744"/>
    </source>
</evidence>
<dbReference type="InterPro" id="IPR036291">
    <property type="entry name" value="NAD(P)-bd_dom_sf"/>
</dbReference>
<dbReference type="PANTHER" id="PTHR11133:SF22">
    <property type="entry name" value="ALPHA-AMINOADIPIC SEMIALDEHYDE SYNTHASE, MITOCHONDRIAL"/>
    <property type="match status" value="1"/>
</dbReference>
<dbReference type="Pfam" id="PF05222">
    <property type="entry name" value="AlaDh_PNT_N"/>
    <property type="match status" value="1"/>
</dbReference>
<dbReference type="Gene3D" id="3.30.70.2690">
    <property type="entry name" value="LOR/SDH bifunctional enzyme, conserved domain"/>
    <property type="match status" value="1"/>
</dbReference>
<protein>
    <submittedName>
        <fullName evidence="10">Alpha-aminoadipic semialdehyde synthase</fullName>
    </submittedName>
</protein>
<evidence type="ECO:0000256" key="3">
    <source>
        <dbReference type="ARBA" id="ARBA00022857"/>
    </source>
</evidence>
<dbReference type="SUPFAM" id="SSF51735">
    <property type="entry name" value="NAD(P)-binding Rossmann-fold domains"/>
    <property type="match status" value="1"/>
</dbReference>
<comment type="similarity">
    <text evidence="7">In the C-terminal section; belongs to the saccharopine dehydrogenase family.</text>
</comment>
<dbReference type="Proteomes" id="UP000594638">
    <property type="component" value="Unassembled WGS sequence"/>
</dbReference>